<keyword evidence="5" id="KW-1133">Transmembrane helix</keyword>
<evidence type="ECO:0000256" key="3">
    <source>
        <dbReference type="ARBA" id="ARBA00022692"/>
    </source>
</evidence>
<evidence type="ECO:0000256" key="2">
    <source>
        <dbReference type="ARBA" id="ARBA00005554"/>
    </source>
</evidence>
<dbReference type="GeneID" id="103205318"/>
<proteinExistence type="inferred from homology"/>
<feature type="region of interest" description="Disordered" evidence="7">
    <location>
        <begin position="47"/>
        <end position="109"/>
    </location>
</feature>
<comment type="similarity">
    <text evidence="2">Belongs to the ITPRIP family.</text>
</comment>
<keyword evidence="3" id="KW-0812">Transmembrane</keyword>
<evidence type="ECO:0000259" key="8">
    <source>
        <dbReference type="Pfam" id="PF20266"/>
    </source>
</evidence>
<dbReference type="Gene3D" id="3.30.460.90">
    <property type="match status" value="1"/>
</dbReference>
<dbReference type="Proteomes" id="UP000694850">
    <property type="component" value="Unplaced"/>
</dbReference>
<evidence type="ECO:0000256" key="4">
    <source>
        <dbReference type="ARBA" id="ARBA00022729"/>
    </source>
</evidence>
<feature type="region of interest" description="Disordered" evidence="7">
    <location>
        <begin position="150"/>
        <end position="171"/>
    </location>
</feature>
<feature type="region of interest" description="Disordered" evidence="7">
    <location>
        <begin position="1"/>
        <end position="22"/>
    </location>
</feature>
<evidence type="ECO:0000256" key="1">
    <source>
        <dbReference type="ARBA" id="ARBA00004479"/>
    </source>
</evidence>
<evidence type="ECO:0000256" key="7">
    <source>
        <dbReference type="SAM" id="MobiDB-lite"/>
    </source>
</evidence>
<feature type="compositionally biased region" description="Basic and acidic residues" evidence="7">
    <location>
        <begin position="12"/>
        <end position="22"/>
    </location>
</feature>
<evidence type="ECO:0000313" key="9">
    <source>
        <dbReference type="Proteomes" id="UP000694850"/>
    </source>
</evidence>
<dbReference type="PANTHER" id="PTHR10656:SF9">
    <property type="entry name" value="INOSITOL 1,4,5-TRISPHOSPHATE RECEPTOR-INTERACTING PROTEIN-LIKE 2"/>
    <property type="match status" value="1"/>
</dbReference>
<evidence type="ECO:0000313" key="10">
    <source>
        <dbReference type="RefSeq" id="XP_007948782.1"/>
    </source>
</evidence>
<dbReference type="InterPro" id="IPR026250">
    <property type="entry name" value="ITPRIP-like"/>
</dbReference>
<dbReference type="OrthoDB" id="8745755at2759"/>
<dbReference type="InterPro" id="IPR024810">
    <property type="entry name" value="MAB21L/cGLR"/>
</dbReference>
<evidence type="ECO:0000256" key="6">
    <source>
        <dbReference type="ARBA" id="ARBA00023136"/>
    </source>
</evidence>
<reference evidence="10" key="1">
    <citation type="submission" date="2025-08" db="UniProtKB">
        <authorList>
            <consortium name="RefSeq"/>
        </authorList>
    </citation>
    <scope>IDENTIFICATION</scope>
</reference>
<keyword evidence="6" id="KW-0472">Membrane</keyword>
<dbReference type="PANTHER" id="PTHR10656">
    <property type="entry name" value="CELL FATE DETERMINING PROTEIN MAB21-RELATED"/>
    <property type="match status" value="1"/>
</dbReference>
<organism evidence="9 10">
    <name type="scientific">Orycteropus afer afer</name>
    <dbReference type="NCBI Taxonomy" id="1230840"/>
    <lineage>
        <taxon>Eukaryota</taxon>
        <taxon>Metazoa</taxon>
        <taxon>Chordata</taxon>
        <taxon>Craniata</taxon>
        <taxon>Vertebrata</taxon>
        <taxon>Euteleostomi</taxon>
        <taxon>Mammalia</taxon>
        <taxon>Eutheria</taxon>
        <taxon>Afrotheria</taxon>
        <taxon>Tubulidentata</taxon>
        <taxon>Orycteropodidae</taxon>
        <taxon>Orycteropus</taxon>
    </lineage>
</organism>
<dbReference type="AlphaFoldDB" id="A0A8B7AMQ2"/>
<dbReference type="InterPro" id="IPR046906">
    <property type="entry name" value="Mab-21_HhH/H2TH-like"/>
</dbReference>
<dbReference type="PRINTS" id="PR02107">
    <property type="entry name" value="INOS145TPRIP"/>
</dbReference>
<feature type="domain" description="Mab-21-like HhH/H2TH-like" evidence="8">
    <location>
        <begin position="558"/>
        <end position="637"/>
    </location>
</feature>
<keyword evidence="9" id="KW-1185">Reference proteome</keyword>
<accession>A0A8B7AMQ2</accession>
<protein>
    <submittedName>
        <fullName evidence="10">Inositol 1,4,5-trisphosphate receptor-interacting protein-like 2</fullName>
    </submittedName>
</protein>
<name>A0A8B7AMQ2_ORYAF</name>
<dbReference type="GO" id="GO:0016020">
    <property type="term" value="C:membrane"/>
    <property type="evidence" value="ECO:0007669"/>
    <property type="project" value="UniProtKB-SubCell"/>
</dbReference>
<dbReference type="Gene3D" id="1.10.1410.40">
    <property type="match status" value="1"/>
</dbReference>
<keyword evidence="4" id="KW-0732">Signal</keyword>
<evidence type="ECO:0000256" key="5">
    <source>
        <dbReference type="ARBA" id="ARBA00022989"/>
    </source>
</evidence>
<dbReference type="RefSeq" id="XP_007948782.1">
    <property type="nucleotide sequence ID" value="XM_007950591.1"/>
</dbReference>
<feature type="compositionally biased region" description="Low complexity" evidence="7">
    <location>
        <begin position="151"/>
        <end position="171"/>
    </location>
</feature>
<dbReference type="CTD" id="162073"/>
<gene>
    <name evidence="10" type="primary">ITPRIPL2</name>
</gene>
<sequence length="720" mass="78163">MDMVQGGGRQYKRQETSERRLQWACRPVERESWASSSKGGLLYNFMSHNPRGRGLRPGTVTFPGLPSAVPEAGRGQRATASGGEGRRDRRSAQAAQGAAPSPRVQGGPQLEGKLQLGAEAELESGFPGRCEAESDFPEPSKAEIAAEVKEPGPAGAPGRCAQAGQGAPPGLAPWAARQPLPRAPSRSVHYTLNLRVFWPLVTGLCTALVCLYHVLRGSGSARAEPPDGPDCGFPLLKAAILLLLGYVLLRCRHAVRQRLLPGAPRLGSRPASSPRPIGEPGLEILLESYYEHEVRLSPHVLGHSKAHVSRIVGELVRAGRARTCPGPIPGGALALAFRGDFIQVGSAYEQHKIRRPDGFDVLVPLRLPPLVALEPQSLGSEPALAPAFRSCFLCALKAPPSPSGAPSGHWLRDCKPFTDSFCVDVRGRRHLSATLVLRWFQSHLQRSLATVRYSLEGRCRVSLTPGGLEQPPTLHILPCRTDYGCCRLSMAVRLIPAVHVGDSVFLVAPPPSPSPAGLLSELPGGLRAEALWGVNTARQEQKLLTWLQEWAPPGACYLKSLQLLKAIRDLGARGLDPTAATQWERLLSSYVLKTALLAVLLREGALAQVWDEGHLSERLDEVVQFLKECLLRRRTLFHCVLGPDGPAAEVGPLPKVLREAAPIDLLEAFDQRARELAAARLLSTWRRLPQLLRAYGSPRYLARCPPPRSQRTQGFLEDEP</sequence>
<feature type="compositionally biased region" description="Low complexity" evidence="7">
    <location>
        <begin position="92"/>
        <end position="103"/>
    </location>
</feature>
<comment type="subcellular location">
    <subcellularLocation>
        <location evidence="1">Membrane</location>
        <topology evidence="1">Single-pass type I membrane protein</topology>
    </subcellularLocation>
</comment>
<dbReference type="Pfam" id="PF20266">
    <property type="entry name" value="Mab-21_C"/>
    <property type="match status" value="1"/>
</dbReference>
<dbReference type="SMART" id="SM01265">
    <property type="entry name" value="Mab-21"/>
    <property type="match status" value="1"/>
</dbReference>